<gene>
    <name evidence="2" type="ORF">NDU88_000934</name>
</gene>
<reference evidence="2" key="1">
    <citation type="journal article" date="2022" name="bioRxiv">
        <title>Sequencing and chromosome-scale assembly of the giantPleurodeles waltlgenome.</title>
        <authorList>
            <person name="Brown T."/>
            <person name="Elewa A."/>
            <person name="Iarovenko S."/>
            <person name="Subramanian E."/>
            <person name="Araus A.J."/>
            <person name="Petzold A."/>
            <person name="Susuki M."/>
            <person name="Suzuki K.-i.T."/>
            <person name="Hayashi T."/>
            <person name="Toyoda A."/>
            <person name="Oliveira C."/>
            <person name="Osipova E."/>
            <person name="Leigh N.D."/>
            <person name="Simon A."/>
            <person name="Yun M.H."/>
        </authorList>
    </citation>
    <scope>NUCLEOTIDE SEQUENCE</scope>
    <source>
        <strain evidence="2">20211129_DDA</strain>
        <tissue evidence="2">Liver</tissue>
    </source>
</reference>
<proteinExistence type="predicted"/>
<protein>
    <submittedName>
        <fullName evidence="2">Uncharacterized protein</fullName>
    </submittedName>
</protein>
<dbReference type="EMBL" id="JANPWB010000001">
    <property type="protein sequence ID" value="KAJ1213296.1"/>
    <property type="molecule type" value="Genomic_DNA"/>
</dbReference>
<name>A0AAV7WKQ0_PLEWA</name>
<dbReference type="Proteomes" id="UP001066276">
    <property type="component" value="Chromosome 1_1"/>
</dbReference>
<sequence length="94" mass="10402">MVELGDRVSAMEDQETSQLEDLKQLQQEVICLKKQQIDLQALAEAVENRSRQNNIRIRGAPPENEVRCGSLCIGPPGQITGLARWLENTAGPCT</sequence>
<dbReference type="AlphaFoldDB" id="A0AAV7WKQ0"/>
<comment type="caution">
    <text evidence="2">The sequence shown here is derived from an EMBL/GenBank/DDBJ whole genome shotgun (WGS) entry which is preliminary data.</text>
</comment>
<keyword evidence="1" id="KW-0175">Coiled coil</keyword>
<feature type="coiled-coil region" evidence="1">
    <location>
        <begin position="8"/>
        <end position="42"/>
    </location>
</feature>
<keyword evidence="3" id="KW-1185">Reference proteome</keyword>
<organism evidence="2 3">
    <name type="scientific">Pleurodeles waltl</name>
    <name type="common">Iberian ribbed newt</name>
    <dbReference type="NCBI Taxonomy" id="8319"/>
    <lineage>
        <taxon>Eukaryota</taxon>
        <taxon>Metazoa</taxon>
        <taxon>Chordata</taxon>
        <taxon>Craniata</taxon>
        <taxon>Vertebrata</taxon>
        <taxon>Euteleostomi</taxon>
        <taxon>Amphibia</taxon>
        <taxon>Batrachia</taxon>
        <taxon>Caudata</taxon>
        <taxon>Salamandroidea</taxon>
        <taxon>Salamandridae</taxon>
        <taxon>Pleurodelinae</taxon>
        <taxon>Pleurodeles</taxon>
    </lineage>
</organism>
<evidence type="ECO:0000313" key="2">
    <source>
        <dbReference type="EMBL" id="KAJ1213296.1"/>
    </source>
</evidence>
<evidence type="ECO:0000256" key="1">
    <source>
        <dbReference type="SAM" id="Coils"/>
    </source>
</evidence>
<accession>A0AAV7WKQ0</accession>
<evidence type="ECO:0000313" key="3">
    <source>
        <dbReference type="Proteomes" id="UP001066276"/>
    </source>
</evidence>